<proteinExistence type="predicted"/>
<reference evidence="4" key="4">
    <citation type="journal article" date="2015" name="G3 (Bethesda)">
        <title>Genome sequences of three phytopathogenic species of the Magnaporthaceae family of fungi.</title>
        <authorList>
            <person name="Okagaki L.H."/>
            <person name="Nunes C.C."/>
            <person name="Sailsbery J."/>
            <person name="Clay B."/>
            <person name="Brown D."/>
            <person name="John T."/>
            <person name="Oh Y."/>
            <person name="Young N."/>
            <person name="Fitzgerald M."/>
            <person name="Haas B.J."/>
            <person name="Zeng Q."/>
            <person name="Young S."/>
            <person name="Adiconis X."/>
            <person name="Fan L."/>
            <person name="Levin J.Z."/>
            <person name="Mitchell T.K."/>
            <person name="Okubara P.A."/>
            <person name="Farman M.L."/>
            <person name="Kohn L.M."/>
            <person name="Birren B."/>
            <person name="Ma L.-J."/>
            <person name="Dean R.A."/>
        </authorList>
    </citation>
    <scope>NUCLEOTIDE SEQUENCE</scope>
    <source>
        <strain evidence="4">R3-111a-1</strain>
    </source>
</reference>
<dbReference type="PANTHER" id="PTHR30383">
    <property type="entry name" value="THIOESTERASE 1/PROTEASE 1/LYSOPHOSPHOLIPASE L1"/>
    <property type="match status" value="1"/>
</dbReference>
<dbReference type="GO" id="GO:0004622">
    <property type="term" value="F:phosphatidylcholine lysophospholipase activity"/>
    <property type="evidence" value="ECO:0007669"/>
    <property type="project" value="TreeGrafter"/>
</dbReference>
<feature type="domain" description="SGNH hydrolase-type esterase" evidence="2">
    <location>
        <begin position="10"/>
        <end position="186"/>
    </location>
</feature>
<accession>J3NIZ3</accession>
<evidence type="ECO:0000256" key="1">
    <source>
        <dbReference type="SAM" id="MobiDB-lite"/>
    </source>
</evidence>
<evidence type="ECO:0000313" key="5">
    <source>
        <dbReference type="Proteomes" id="UP000006039"/>
    </source>
</evidence>
<dbReference type="Pfam" id="PF13472">
    <property type="entry name" value="Lipase_GDSL_2"/>
    <property type="match status" value="1"/>
</dbReference>
<dbReference type="HOGENOM" id="CLU_065222_1_0_1"/>
<dbReference type="Proteomes" id="UP000006039">
    <property type="component" value="Unassembled WGS sequence"/>
</dbReference>
<organism evidence="3">
    <name type="scientific">Gaeumannomyces tritici (strain R3-111a-1)</name>
    <name type="common">Wheat and barley take-all root rot fungus</name>
    <name type="synonym">Gaeumannomyces graminis var. tritici</name>
    <dbReference type="NCBI Taxonomy" id="644352"/>
    <lineage>
        <taxon>Eukaryota</taxon>
        <taxon>Fungi</taxon>
        <taxon>Dikarya</taxon>
        <taxon>Ascomycota</taxon>
        <taxon>Pezizomycotina</taxon>
        <taxon>Sordariomycetes</taxon>
        <taxon>Sordariomycetidae</taxon>
        <taxon>Magnaporthales</taxon>
        <taxon>Magnaporthaceae</taxon>
        <taxon>Gaeumannomyces</taxon>
    </lineage>
</organism>
<dbReference type="Gene3D" id="3.40.50.1110">
    <property type="entry name" value="SGNH hydrolase"/>
    <property type="match status" value="1"/>
</dbReference>
<protein>
    <recommendedName>
        <fullName evidence="2">SGNH hydrolase-type esterase domain-containing protein</fullName>
    </recommendedName>
</protein>
<dbReference type="VEuPathDB" id="FungiDB:GGTG_01227"/>
<dbReference type="InterPro" id="IPR013830">
    <property type="entry name" value="SGNH_hydro"/>
</dbReference>
<evidence type="ECO:0000313" key="3">
    <source>
        <dbReference type="EMBL" id="EJT81243.1"/>
    </source>
</evidence>
<keyword evidence="5" id="KW-1185">Reference proteome</keyword>
<dbReference type="OrthoDB" id="408760at2759"/>
<dbReference type="eggNOG" id="ENOG502S78G">
    <property type="taxonomic scope" value="Eukaryota"/>
</dbReference>
<dbReference type="GeneID" id="20341685"/>
<dbReference type="EnsemblFungi" id="EJT81243">
    <property type="protein sequence ID" value="EJT81243"/>
    <property type="gene ID" value="GGTG_01227"/>
</dbReference>
<dbReference type="EMBL" id="GL385395">
    <property type="protein sequence ID" value="EJT81243.1"/>
    <property type="molecule type" value="Genomic_DNA"/>
</dbReference>
<gene>
    <name evidence="4" type="primary">20341685</name>
    <name evidence="3" type="ORF">GGTG_01227</name>
</gene>
<dbReference type="SUPFAM" id="SSF52266">
    <property type="entry name" value="SGNH hydrolase"/>
    <property type="match status" value="1"/>
</dbReference>
<evidence type="ECO:0000259" key="2">
    <source>
        <dbReference type="Pfam" id="PF13472"/>
    </source>
</evidence>
<dbReference type="InterPro" id="IPR036514">
    <property type="entry name" value="SGNH_hydro_sf"/>
</dbReference>
<reference evidence="3" key="2">
    <citation type="submission" date="2010-07" db="EMBL/GenBank/DDBJ databases">
        <authorList>
            <consortium name="The Broad Institute Genome Sequencing Platform"/>
            <consortium name="Broad Institute Genome Sequencing Center for Infectious Disease"/>
            <person name="Ma L.-J."/>
            <person name="Dead R."/>
            <person name="Young S."/>
            <person name="Zeng Q."/>
            <person name="Koehrsen M."/>
            <person name="Alvarado L."/>
            <person name="Berlin A."/>
            <person name="Chapman S.B."/>
            <person name="Chen Z."/>
            <person name="Freedman E."/>
            <person name="Gellesch M."/>
            <person name="Goldberg J."/>
            <person name="Griggs A."/>
            <person name="Gujja S."/>
            <person name="Heilman E.R."/>
            <person name="Heiman D."/>
            <person name="Hepburn T."/>
            <person name="Howarth C."/>
            <person name="Jen D."/>
            <person name="Larson L."/>
            <person name="Mehta T."/>
            <person name="Neiman D."/>
            <person name="Pearson M."/>
            <person name="Roberts A."/>
            <person name="Saif S."/>
            <person name="Shea T."/>
            <person name="Shenoy N."/>
            <person name="Sisk P."/>
            <person name="Stolte C."/>
            <person name="Sykes S."/>
            <person name="Walk T."/>
            <person name="White J."/>
            <person name="Yandava C."/>
            <person name="Haas B."/>
            <person name="Nusbaum C."/>
            <person name="Birren B."/>
        </authorList>
    </citation>
    <scope>NUCLEOTIDE SEQUENCE</scope>
    <source>
        <strain evidence="3">R3-111a-1</strain>
    </source>
</reference>
<dbReference type="AlphaFoldDB" id="J3NIZ3"/>
<dbReference type="InterPro" id="IPR051532">
    <property type="entry name" value="Ester_Hydrolysis_Enzymes"/>
</dbReference>
<feature type="compositionally biased region" description="Low complexity" evidence="1">
    <location>
        <begin position="209"/>
        <end position="229"/>
    </location>
</feature>
<feature type="region of interest" description="Disordered" evidence="1">
    <location>
        <begin position="200"/>
        <end position="234"/>
    </location>
</feature>
<reference evidence="4" key="5">
    <citation type="submission" date="2018-04" db="UniProtKB">
        <authorList>
            <consortium name="EnsemblFungi"/>
        </authorList>
    </citation>
    <scope>IDENTIFICATION</scope>
    <source>
        <strain evidence="4">R3-111a-1</strain>
    </source>
</reference>
<dbReference type="CDD" id="cd00229">
    <property type="entry name" value="SGNH_hydrolase"/>
    <property type="match status" value="1"/>
</dbReference>
<evidence type="ECO:0000313" key="4">
    <source>
        <dbReference type="EnsemblFungi" id="EJT81243"/>
    </source>
</evidence>
<name>J3NIZ3_GAET3</name>
<dbReference type="PANTHER" id="PTHR30383:SF19">
    <property type="entry name" value="FIBRONECTIN TYPE-III DOMAIN-CONTAINING PROTEIN"/>
    <property type="match status" value="1"/>
</dbReference>
<reference evidence="3" key="3">
    <citation type="submission" date="2010-09" db="EMBL/GenBank/DDBJ databases">
        <title>Annotation of Gaeumannomyces graminis var. tritici R3-111a-1.</title>
        <authorList>
            <consortium name="The Broad Institute Genome Sequencing Platform"/>
            <person name="Ma L.-J."/>
            <person name="Dead R."/>
            <person name="Young S.K."/>
            <person name="Zeng Q."/>
            <person name="Gargeya S."/>
            <person name="Fitzgerald M."/>
            <person name="Haas B."/>
            <person name="Abouelleil A."/>
            <person name="Alvarado L."/>
            <person name="Arachchi H.M."/>
            <person name="Berlin A."/>
            <person name="Brown A."/>
            <person name="Chapman S.B."/>
            <person name="Chen Z."/>
            <person name="Dunbar C."/>
            <person name="Freedman E."/>
            <person name="Gearin G."/>
            <person name="Gellesch M."/>
            <person name="Goldberg J."/>
            <person name="Griggs A."/>
            <person name="Gujja S."/>
            <person name="Heiman D."/>
            <person name="Howarth C."/>
            <person name="Larson L."/>
            <person name="Lui A."/>
            <person name="MacDonald P.J.P."/>
            <person name="Mehta T."/>
            <person name="Montmayeur A."/>
            <person name="Murphy C."/>
            <person name="Neiman D."/>
            <person name="Pearson M."/>
            <person name="Priest M."/>
            <person name="Roberts A."/>
            <person name="Saif S."/>
            <person name="Shea T."/>
            <person name="Shenoy N."/>
            <person name="Sisk P."/>
            <person name="Stolte C."/>
            <person name="Sykes S."/>
            <person name="Yandava C."/>
            <person name="Wortman J."/>
            <person name="Nusbaum C."/>
            <person name="Birren B."/>
        </authorList>
    </citation>
    <scope>NUCLEOTIDE SEQUENCE</scope>
    <source>
        <strain evidence="3">R3-111a-1</strain>
    </source>
</reference>
<sequence length="269" mass="29321">MARNKLRILCFGDSLTAGYASLGTVYRPYSEQMVELLRPALPDVEIETVVDGRPGDTTTGFLSRLGPHFGPGKPSYDWTILLGGTNDLAYNRTAEAVFENLSKCWGVAQAHGSKVLVLTVPEVGVTGSALVNSRRDELNRLIKNAEGGNIYVHDHHAAVPFWAMSENDRRLHWDDNVHLTPSGYDLMGQKIAARFLEVLRGETPGGGPQPAKTQDQAAAPTAAAAAATTRSRRARSKVFKDDNLVFDEESGDSTRLGQGYVVVRKKDLE</sequence>
<dbReference type="RefSeq" id="XP_009217252.1">
    <property type="nucleotide sequence ID" value="XM_009218988.1"/>
</dbReference>
<reference evidence="5" key="1">
    <citation type="submission" date="2010-07" db="EMBL/GenBank/DDBJ databases">
        <title>The genome sequence of Gaeumannomyces graminis var. tritici strain R3-111a-1.</title>
        <authorList>
            <consortium name="The Broad Institute Genome Sequencing Platform"/>
            <person name="Ma L.-J."/>
            <person name="Dead R."/>
            <person name="Young S."/>
            <person name="Zeng Q."/>
            <person name="Koehrsen M."/>
            <person name="Alvarado L."/>
            <person name="Berlin A."/>
            <person name="Chapman S.B."/>
            <person name="Chen Z."/>
            <person name="Freedman E."/>
            <person name="Gellesch M."/>
            <person name="Goldberg J."/>
            <person name="Griggs A."/>
            <person name="Gujja S."/>
            <person name="Heilman E.R."/>
            <person name="Heiman D."/>
            <person name="Hepburn T."/>
            <person name="Howarth C."/>
            <person name="Jen D."/>
            <person name="Larson L."/>
            <person name="Mehta T."/>
            <person name="Neiman D."/>
            <person name="Pearson M."/>
            <person name="Roberts A."/>
            <person name="Saif S."/>
            <person name="Shea T."/>
            <person name="Shenoy N."/>
            <person name="Sisk P."/>
            <person name="Stolte C."/>
            <person name="Sykes S."/>
            <person name="Walk T."/>
            <person name="White J."/>
            <person name="Yandava C."/>
            <person name="Haas B."/>
            <person name="Nusbaum C."/>
            <person name="Birren B."/>
        </authorList>
    </citation>
    <scope>NUCLEOTIDE SEQUENCE [LARGE SCALE GENOMIC DNA]</scope>
    <source>
        <strain evidence="5">R3-111a-1</strain>
    </source>
</reference>